<dbReference type="GO" id="GO:0006508">
    <property type="term" value="P:proteolysis"/>
    <property type="evidence" value="ECO:0007669"/>
    <property type="project" value="UniProtKB-KW"/>
</dbReference>
<dbReference type="RefSeq" id="WP_184838536.1">
    <property type="nucleotide sequence ID" value="NZ_BAAAVN010000020.1"/>
</dbReference>
<keyword evidence="4 6" id="KW-0720">Serine protease</keyword>
<dbReference type="Gene3D" id="3.40.50.200">
    <property type="entry name" value="Peptidase S8/S53 domain"/>
    <property type="match status" value="1"/>
</dbReference>
<dbReference type="GO" id="GO:0004252">
    <property type="term" value="F:serine-type endopeptidase activity"/>
    <property type="evidence" value="ECO:0007669"/>
    <property type="project" value="UniProtKB-UniRule"/>
</dbReference>
<protein>
    <submittedName>
        <fullName evidence="10">Subtilisin family serine protease</fullName>
    </submittedName>
</protein>
<feature type="compositionally biased region" description="Pro residues" evidence="8">
    <location>
        <begin position="43"/>
        <end position="54"/>
    </location>
</feature>
<evidence type="ECO:0000256" key="2">
    <source>
        <dbReference type="ARBA" id="ARBA00022670"/>
    </source>
</evidence>
<proteinExistence type="inferred from homology"/>
<dbReference type="InterPro" id="IPR015500">
    <property type="entry name" value="Peptidase_S8_subtilisin-rel"/>
</dbReference>
<feature type="active site" description="Charge relay system" evidence="5 6">
    <location>
        <position position="297"/>
    </location>
</feature>
<evidence type="ECO:0000256" key="7">
    <source>
        <dbReference type="RuleBase" id="RU003355"/>
    </source>
</evidence>
<keyword evidence="3 6" id="KW-0378">Hydrolase</keyword>
<name>A0A841E025_9ACTN</name>
<dbReference type="SUPFAM" id="SSF52743">
    <property type="entry name" value="Subtilisin-like"/>
    <property type="match status" value="1"/>
</dbReference>
<keyword evidence="2 6" id="KW-0645">Protease</keyword>
<dbReference type="PROSITE" id="PS00137">
    <property type="entry name" value="SUBTILASE_HIS"/>
    <property type="match status" value="1"/>
</dbReference>
<comment type="similarity">
    <text evidence="1 6 7">Belongs to the peptidase S8 family.</text>
</comment>
<sequence length="1329" mass="139751">MSRPALSRPALSRPARPRPAVSVLLGAALVAGLLSTSGAPVAAAPPPTAPPPGVKPVGLPRVTAPTTVTLVTGDKVTLAPDPDGTTQVQLQPVARPNGYVPGMQLVQTNEQQLAVPDDALPYLSAGVLDRTLFDVGYLVSIGYADNATSQLPVITQLSSAVPAAKLRNQVDALPGLKPTVQLNSVHATAADVPKTQAGSFWSSIAGAAVPRTGRPVPRAFGRSVTHVWLDRKLKATLDQSVPMIGAPQAWAAGYDGKGVKVAVLDTGIDANHADLKGRVAASKNFTSDPDVSDGFGHGTHVASIITGTGAASDGKYKGVAPGVELLVGKVLNNKGFGEDSDIIAGMEWAAAQGAKVINMSLGGTPTADEADDVGALAVDRITAATGVLFVVAAGNNGLSGASTVSTPGVAESALTVASVDKSDKLAYYSSRGPLLYPNRVSKPDISGPGSDIVAARAAGTSLGSPVDANYTSLSGTSMATPHVAGAAAILAQEHPDWQAAQLKAALMSTSKDDGYSTYEQGAGRVDVARAVAQQVSGVTAGVDFGKILETETGDVVRQISYRNDSASDVTLHLGSTLRSTSGTDLGQAVSVPGEVVVPAHSTASVDVTVHAGQLQDGFSSGAVMATADGVQVRTSLALRRSRQSFQVKVNVKFSARPMFGAMINAINLDDHTANMVLLQRAEIAPDGMSGSFSLDLPPGRWSIVVSHDREPASKRLEYVMFAEPELSVQGPVTLSFDDQDAVPYRNVTDTPTQNIAGGVMAYRSTTDGTDGLGVTQLLTKNGDGGFFLAPTKPVTAGAFSIKFNATRALPQVQLAVDSANGRGLSMVPNYSDYAGAAPRFDGRYRKLPVVDAGWSLDPAELAKVRGKLVLMSYTWGHGGYECALHEEDLAALKAAGAVGVLQESGDCDLYPQWVEGNVDLPVAGIDANEGVRLRKLLARGPVTVSLTGTPNAPVVYHLAQVSPGRFPDSATYRVHDKDLARVRTSYTPEWQPKPFAGQESVGSRLNAAVESRTLFTWPNYFTSFPQTRDELYGPVGPDVQWIRTAGTDVAQKSAEERRTTLRPGRMPDERWLGAPRGIGPSDVPPTATNLTHMGFCFACRDDDRLVVVPEYANPDPLVVPSLLLTGTQTKLYRDGQEIPATTYSGFPSFTLPSGPGRYRLVLDSDLNTGPQKVYDLYKYSAKQHTEWTFGSAHVGATNVGNTTCYQAWVEKTAPLTCAPQQLLYLRYSAATDSTNKVRHWLVPLQIKPYYERTAKAGSAAVFRSVKVTASYDAGKSWKPVPGVNLRSSYQALLVPPRGTAAVSLHVEATDLNGNTISQTIDSLLGVRAG</sequence>
<reference evidence="10 11" key="1">
    <citation type="submission" date="2020-08" db="EMBL/GenBank/DDBJ databases">
        <title>Sequencing the genomes of 1000 actinobacteria strains.</title>
        <authorList>
            <person name="Klenk H.-P."/>
        </authorList>
    </citation>
    <scope>NUCLEOTIDE SEQUENCE [LARGE SCALE GENOMIC DNA]</scope>
    <source>
        <strain evidence="10 11">DSM 17294</strain>
    </source>
</reference>
<evidence type="ECO:0000256" key="5">
    <source>
        <dbReference type="PIRSR" id="PIRSR615500-1"/>
    </source>
</evidence>
<dbReference type="EMBL" id="JACHNF010000001">
    <property type="protein sequence ID" value="MBB5981777.1"/>
    <property type="molecule type" value="Genomic_DNA"/>
</dbReference>
<feature type="region of interest" description="Disordered" evidence="8">
    <location>
        <begin position="39"/>
        <end position="60"/>
    </location>
</feature>
<gene>
    <name evidence="10" type="ORF">HDA44_005118</name>
</gene>
<dbReference type="PANTHER" id="PTHR43399:SF4">
    <property type="entry name" value="CELL WALL-ASSOCIATED PROTEASE"/>
    <property type="match status" value="1"/>
</dbReference>
<dbReference type="InterPro" id="IPR023827">
    <property type="entry name" value="Peptidase_S8_Asp-AS"/>
</dbReference>
<dbReference type="PRINTS" id="PR00723">
    <property type="entry name" value="SUBTILISIN"/>
</dbReference>
<feature type="domain" description="Peptidase S8/S53" evidence="9">
    <location>
        <begin position="256"/>
        <end position="523"/>
    </location>
</feature>
<dbReference type="InterPro" id="IPR022398">
    <property type="entry name" value="Peptidase_S8_His-AS"/>
</dbReference>
<dbReference type="PROSITE" id="PS00136">
    <property type="entry name" value="SUBTILASE_ASP"/>
    <property type="match status" value="1"/>
</dbReference>
<evidence type="ECO:0000259" key="9">
    <source>
        <dbReference type="Pfam" id="PF00082"/>
    </source>
</evidence>
<dbReference type="InterPro" id="IPR000209">
    <property type="entry name" value="Peptidase_S8/S53_dom"/>
</dbReference>
<dbReference type="InterPro" id="IPR023828">
    <property type="entry name" value="Peptidase_S8_Ser-AS"/>
</dbReference>
<evidence type="ECO:0000256" key="1">
    <source>
        <dbReference type="ARBA" id="ARBA00011073"/>
    </source>
</evidence>
<organism evidence="10 11">
    <name type="scientific">Kribbella solani</name>
    <dbReference type="NCBI Taxonomy" id="236067"/>
    <lineage>
        <taxon>Bacteria</taxon>
        <taxon>Bacillati</taxon>
        <taxon>Actinomycetota</taxon>
        <taxon>Actinomycetes</taxon>
        <taxon>Propionibacteriales</taxon>
        <taxon>Kribbellaceae</taxon>
        <taxon>Kribbella</taxon>
    </lineage>
</organism>
<dbReference type="InterPro" id="IPR036852">
    <property type="entry name" value="Peptidase_S8/S53_dom_sf"/>
</dbReference>
<feature type="active site" description="Charge relay system" evidence="5 6">
    <location>
        <position position="265"/>
    </location>
</feature>
<evidence type="ECO:0000256" key="8">
    <source>
        <dbReference type="SAM" id="MobiDB-lite"/>
    </source>
</evidence>
<evidence type="ECO:0000256" key="6">
    <source>
        <dbReference type="PROSITE-ProRule" id="PRU01240"/>
    </source>
</evidence>
<feature type="active site" description="Charge relay system" evidence="5 6">
    <location>
        <position position="477"/>
    </location>
</feature>
<evidence type="ECO:0000256" key="4">
    <source>
        <dbReference type="ARBA" id="ARBA00022825"/>
    </source>
</evidence>
<comment type="caution">
    <text evidence="10">The sequence shown here is derived from an EMBL/GenBank/DDBJ whole genome shotgun (WGS) entry which is preliminary data.</text>
</comment>
<dbReference type="PANTHER" id="PTHR43399">
    <property type="entry name" value="SUBTILISIN-RELATED"/>
    <property type="match status" value="1"/>
</dbReference>
<evidence type="ECO:0000313" key="10">
    <source>
        <dbReference type="EMBL" id="MBB5981777.1"/>
    </source>
</evidence>
<evidence type="ECO:0000256" key="3">
    <source>
        <dbReference type="ARBA" id="ARBA00022801"/>
    </source>
</evidence>
<evidence type="ECO:0000313" key="11">
    <source>
        <dbReference type="Proteomes" id="UP000558997"/>
    </source>
</evidence>
<dbReference type="Pfam" id="PF00082">
    <property type="entry name" value="Peptidase_S8"/>
    <property type="match status" value="1"/>
</dbReference>
<accession>A0A841E025</accession>
<dbReference type="PROSITE" id="PS00138">
    <property type="entry name" value="SUBTILASE_SER"/>
    <property type="match status" value="1"/>
</dbReference>
<dbReference type="Proteomes" id="UP000558997">
    <property type="component" value="Unassembled WGS sequence"/>
</dbReference>
<dbReference type="InterPro" id="IPR051048">
    <property type="entry name" value="Peptidase_S8/S53_subtilisin"/>
</dbReference>
<dbReference type="PROSITE" id="PS51892">
    <property type="entry name" value="SUBTILASE"/>
    <property type="match status" value="1"/>
</dbReference>
<dbReference type="CDD" id="cd07487">
    <property type="entry name" value="Peptidases_S8_1"/>
    <property type="match status" value="1"/>
</dbReference>
<keyword evidence="11" id="KW-1185">Reference proteome</keyword>